<dbReference type="AlphaFoldDB" id="A0A8J6I462"/>
<dbReference type="PROSITE" id="PS50994">
    <property type="entry name" value="INTEGRASE"/>
    <property type="match status" value="1"/>
</dbReference>
<dbReference type="Gene3D" id="1.10.10.60">
    <property type="entry name" value="Homeodomain-like"/>
    <property type="match status" value="1"/>
</dbReference>
<sequence length="510" mass="59362">MYSYEDRIKAVKLYIKYDLSVADTIRELGYPTRNALIKWYKEYKEKGDLHTDYEREPKFSREQKQKAVDYYLEHGRCIRRTVRVLGYPSRTALMQWIDKLAPGQRKVRITHGDMIQFSEEKKKDAVISLCTRDTSAAVIAEEYGVSRACLYNWKKQLLDKKDENSMVHSKKPNLPDDKDELQAELESLRKQVHKLQLEIDILTKAAEIIKKDLGIDRQNLTNKEKTMVIDALRTRYQLDELLEATGMAKSSYFYQRKAQTQPDKYFMLRSKVRDIFNENRCCYGYRRVHAVLKNEGITCSEKVIRMIMSAEQLIIHGKKKRRYNSYFGEISPAVPNLLARDFHADKPNEKWVTDLTEFQIPAGKVYLSPILDCFDGLVVSWSIGTSPDAELVNSMLDEGVACLSDDEHPILHSDRGGHYRWPGWILRMDTYGLIRSMSKKGCTPDNAACEGFFGTLKTEMFYGRSWEGVSLEQFIKELDCYIRWYNEKRIKMRLGGMSPLVYRRSLGLVA</sequence>
<comment type="caution">
    <text evidence="4">The sequence shown here is derived from an EMBL/GenBank/DDBJ whole genome shotgun (WGS) entry which is preliminary data.</text>
</comment>
<dbReference type="InterPro" id="IPR012337">
    <property type="entry name" value="RNaseH-like_sf"/>
</dbReference>
<organism evidence="4 5">
    <name type="scientific">Capillibacterium thermochitinicola</name>
    <dbReference type="NCBI Taxonomy" id="2699427"/>
    <lineage>
        <taxon>Bacteria</taxon>
        <taxon>Bacillati</taxon>
        <taxon>Bacillota</taxon>
        <taxon>Capillibacterium</taxon>
    </lineage>
</organism>
<dbReference type="EMBL" id="JAAKDE010000078">
    <property type="protein sequence ID" value="MBA2134174.1"/>
    <property type="molecule type" value="Genomic_DNA"/>
</dbReference>
<dbReference type="GO" id="GO:0003677">
    <property type="term" value="F:DNA binding"/>
    <property type="evidence" value="ECO:0007669"/>
    <property type="project" value="InterPro"/>
</dbReference>
<dbReference type="PANTHER" id="PTHR46889">
    <property type="entry name" value="TRANSPOSASE INSF FOR INSERTION SEQUENCE IS3B-RELATED"/>
    <property type="match status" value="1"/>
</dbReference>
<dbReference type="Pfam" id="PF13333">
    <property type="entry name" value="rve_2"/>
    <property type="match status" value="1"/>
</dbReference>
<dbReference type="InterPro" id="IPR009057">
    <property type="entry name" value="Homeodomain-like_sf"/>
</dbReference>
<gene>
    <name evidence="4" type="ORF">G5B42_11645</name>
</gene>
<dbReference type="InterPro" id="IPR036397">
    <property type="entry name" value="RNaseH_sf"/>
</dbReference>
<reference evidence="4" key="1">
    <citation type="submission" date="2020-06" db="EMBL/GenBank/DDBJ databases">
        <title>Novel chitinolytic bacterium.</title>
        <authorList>
            <person name="Ungkulpasvich U."/>
            <person name="Kosugi A."/>
            <person name="Uke A."/>
        </authorList>
    </citation>
    <scope>NUCLEOTIDE SEQUENCE</scope>
    <source>
        <strain evidence="4">UUS1-1</strain>
    </source>
</reference>
<dbReference type="GO" id="GO:0004803">
    <property type="term" value="F:transposase activity"/>
    <property type="evidence" value="ECO:0007669"/>
    <property type="project" value="InterPro"/>
</dbReference>
<evidence type="ECO:0000259" key="3">
    <source>
        <dbReference type="PROSITE" id="PS50994"/>
    </source>
</evidence>
<feature type="coiled-coil region" evidence="2">
    <location>
        <begin position="178"/>
        <end position="205"/>
    </location>
</feature>
<dbReference type="Gene3D" id="3.30.420.10">
    <property type="entry name" value="Ribonuclease H-like superfamily/Ribonuclease H"/>
    <property type="match status" value="1"/>
</dbReference>
<name>A0A8J6I462_9FIRM</name>
<dbReference type="InterPro" id="IPR001584">
    <property type="entry name" value="Integrase_cat-core"/>
</dbReference>
<keyword evidence="5" id="KW-1185">Reference proteome</keyword>
<evidence type="ECO:0000256" key="2">
    <source>
        <dbReference type="SAM" id="Coils"/>
    </source>
</evidence>
<dbReference type="SUPFAM" id="SSF46689">
    <property type="entry name" value="Homeodomain-like"/>
    <property type="match status" value="2"/>
</dbReference>
<protein>
    <submittedName>
        <fullName evidence="4">IS3 family transposase</fullName>
    </submittedName>
</protein>
<dbReference type="GO" id="GO:0006313">
    <property type="term" value="P:DNA transposition"/>
    <property type="evidence" value="ECO:0007669"/>
    <property type="project" value="InterPro"/>
</dbReference>
<dbReference type="SUPFAM" id="SSF53098">
    <property type="entry name" value="Ribonuclease H-like"/>
    <property type="match status" value="1"/>
</dbReference>
<dbReference type="NCBIfam" id="NF033516">
    <property type="entry name" value="transpos_IS3"/>
    <property type="match status" value="1"/>
</dbReference>
<feature type="domain" description="Integrase catalytic" evidence="3">
    <location>
        <begin position="343"/>
        <end position="507"/>
    </location>
</feature>
<dbReference type="InterPro" id="IPR048020">
    <property type="entry name" value="Transpos_IS3"/>
</dbReference>
<dbReference type="InterPro" id="IPR050900">
    <property type="entry name" value="Transposase_IS3/IS150/IS904"/>
</dbReference>
<dbReference type="InterPro" id="IPR002514">
    <property type="entry name" value="Transposase_8"/>
</dbReference>
<dbReference type="Pfam" id="PF00665">
    <property type="entry name" value="rve"/>
    <property type="match status" value="1"/>
</dbReference>
<dbReference type="GO" id="GO:0015074">
    <property type="term" value="P:DNA integration"/>
    <property type="evidence" value="ECO:0007669"/>
    <property type="project" value="InterPro"/>
</dbReference>
<evidence type="ECO:0000313" key="5">
    <source>
        <dbReference type="Proteomes" id="UP000657177"/>
    </source>
</evidence>
<keyword evidence="2" id="KW-0175">Coiled coil</keyword>
<accession>A0A8J6I462</accession>
<evidence type="ECO:0000256" key="1">
    <source>
        <dbReference type="ARBA" id="ARBA00002286"/>
    </source>
</evidence>
<dbReference type="RefSeq" id="WP_181340635.1">
    <property type="nucleotide sequence ID" value="NZ_JAAKDE010000078.1"/>
</dbReference>
<proteinExistence type="predicted"/>
<dbReference type="Proteomes" id="UP000657177">
    <property type="component" value="Unassembled WGS sequence"/>
</dbReference>
<evidence type="ECO:0000313" key="4">
    <source>
        <dbReference type="EMBL" id="MBA2134174.1"/>
    </source>
</evidence>
<dbReference type="InterPro" id="IPR025948">
    <property type="entry name" value="HTH-like_dom"/>
</dbReference>
<dbReference type="PANTHER" id="PTHR46889:SF4">
    <property type="entry name" value="TRANSPOSASE INSO FOR INSERTION SEQUENCE ELEMENT IS911B-RELATED"/>
    <property type="match status" value="1"/>
</dbReference>
<comment type="function">
    <text evidence="1">Involved in the transposition of the insertion sequence.</text>
</comment>
<dbReference type="Pfam" id="PF13276">
    <property type="entry name" value="HTH_21"/>
    <property type="match status" value="1"/>
</dbReference>
<dbReference type="Pfam" id="PF01527">
    <property type="entry name" value="HTH_Tnp_1"/>
    <property type="match status" value="1"/>
</dbReference>